<dbReference type="EMBL" id="AMZH03009128">
    <property type="protein sequence ID" value="RRT57502.1"/>
    <property type="molecule type" value="Genomic_DNA"/>
</dbReference>
<name>A0A426Z0K1_ENSVE</name>
<protein>
    <submittedName>
        <fullName evidence="1">Uncharacterized protein</fullName>
    </submittedName>
</protein>
<gene>
    <name evidence="1" type="ORF">B296_00025910</name>
</gene>
<evidence type="ECO:0000313" key="2">
    <source>
        <dbReference type="Proteomes" id="UP000287651"/>
    </source>
</evidence>
<accession>A0A426Z0K1</accession>
<dbReference type="Proteomes" id="UP000287651">
    <property type="component" value="Unassembled WGS sequence"/>
</dbReference>
<sequence length="146" mass="16125">MLESLGVEKVSFYTFREGSIVRNLLTTITISSGLFICSVRYRASCTAPYRAYIVGVVDHLYLATRLPLWLTLSSYASTTPIVLAVRDASTGEGIGLTCVRSAIRFLGYRPYLCQVGRTTTGAPIPAFDQLIVLGRPRRRASCPKER</sequence>
<reference evidence="1 2" key="1">
    <citation type="journal article" date="2014" name="Agronomy (Basel)">
        <title>A Draft Genome Sequence for Ensete ventricosum, the Drought-Tolerant Tree Against Hunger.</title>
        <authorList>
            <person name="Harrison J."/>
            <person name="Moore K.A."/>
            <person name="Paszkiewicz K."/>
            <person name="Jones T."/>
            <person name="Grant M."/>
            <person name="Ambacheew D."/>
            <person name="Muzemil S."/>
            <person name="Studholme D.J."/>
        </authorList>
    </citation>
    <scope>NUCLEOTIDE SEQUENCE [LARGE SCALE GENOMIC DNA]</scope>
</reference>
<dbReference type="AlphaFoldDB" id="A0A426Z0K1"/>
<evidence type="ECO:0000313" key="1">
    <source>
        <dbReference type="EMBL" id="RRT57502.1"/>
    </source>
</evidence>
<comment type="caution">
    <text evidence="1">The sequence shown here is derived from an EMBL/GenBank/DDBJ whole genome shotgun (WGS) entry which is preliminary data.</text>
</comment>
<proteinExistence type="predicted"/>
<organism evidence="1 2">
    <name type="scientific">Ensete ventricosum</name>
    <name type="common">Abyssinian banana</name>
    <name type="synonym">Musa ensete</name>
    <dbReference type="NCBI Taxonomy" id="4639"/>
    <lineage>
        <taxon>Eukaryota</taxon>
        <taxon>Viridiplantae</taxon>
        <taxon>Streptophyta</taxon>
        <taxon>Embryophyta</taxon>
        <taxon>Tracheophyta</taxon>
        <taxon>Spermatophyta</taxon>
        <taxon>Magnoliopsida</taxon>
        <taxon>Liliopsida</taxon>
        <taxon>Zingiberales</taxon>
        <taxon>Musaceae</taxon>
        <taxon>Ensete</taxon>
    </lineage>
</organism>